<dbReference type="Pfam" id="PF08327">
    <property type="entry name" value="AHSA1"/>
    <property type="match status" value="1"/>
</dbReference>
<comment type="caution">
    <text evidence="3">The sequence shown here is derived from an EMBL/GenBank/DDBJ whole genome shotgun (WGS) entry which is preliminary data.</text>
</comment>
<evidence type="ECO:0000313" key="4">
    <source>
        <dbReference type="Proteomes" id="UP000285456"/>
    </source>
</evidence>
<gene>
    <name evidence="3" type="ORF">D1B32_22920</name>
</gene>
<dbReference type="Proteomes" id="UP000285456">
    <property type="component" value="Unassembled WGS sequence"/>
</dbReference>
<dbReference type="InterPro" id="IPR023393">
    <property type="entry name" value="START-like_dom_sf"/>
</dbReference>
<dbReference type="InterPro" id="IPR013538">
    <property type="entry name" value="ASHA1/2-like_C"/>
</dbReference>
<keyword evidence="4" id="KW-1185">Reference proteome</keyword>
<dbReference type="Gene3D" id="3.30.530.20">
    <property type="match status" value="1"/>
</dbReference>
<comment type="similarity">
    <text evidence="1">Belongs to the AHA1 family.</text>
</comment>
<dbReference type="SUPFAM" id="SSF55961">
    <property type="entry name" value="Bet v1-like"/>
    <property type="match status" value="1"/>
</dbReference>
<protein>
    <submittedName>
        <fullName evidence="3">SRPBCC domain-containing protein</fullName>
    </submittedName>
</protein>
<evidence type="ECO:0000313" key="3">
    <source>
        <dbReference type="EMBL" id="RHW29279.1"/>
    </source>
</evidence>
<sequence length="131" mass="14823">MNSDTSSILIDADRETVWDAITNDEKFSVWYAPGSKWSIPKLEVGEKAAFTLMPSKHNNLKDGESIPMSFEIKEVIPNQVFSFSSKEDDIFFSYKLSIQSGKTQVTLNMEGFDHSLENLKAFVEGEELPYS</sequence>
<proteinExistence type="inferred from homology"/>
<evidence type="ECO:0000256" key="1">
    <source>
        <dbReference type="ARBA" id="ARBA00006817"/>
    </source>
</evidence>
<dbReference type="OrthoDB" id="2734459at2"/>
<accession>A0A417Y9B0</accession>
<feature type="domain" description="Activator of Hsp90 ATPase homologue 1/2-like C-terminal" evidence="2">
    <location>
        <begin position="11"/>
        <end position="125"/>
    </location>
</feature>
<dbReference type="CDD" id="cd07814">
    <property type="entry name" value="SRPBCC_CalC_Aha1-like"/>
    <property type="match status" value="1"/>
</dbReference>
<name>A0A417Y9B0_9BACI</name>
<reference evidence="3 4" key="1">
    <citation type="journal article" date="2007" name="Int. J. Syst. Evol. Microbiol.">
        <title>Oceanobacillus profundus sp. nov., isolated from a deep-sea sediment core.</title>
        <authorList>
            <person name="Kim Y.G."/>
            <person name="Choi D.H."/>
            <person name="Hyun S."/>
            <person name="Cho B.C."/>
        </authorList>
    </citation>
    <scope>NUCLEOTIDE SEQUENCE [LARGE SCALE GENOMIC DNA]</scope>
    <source>
        <strain evidence="3 4">DSM 18246</strain>
    </source>
</reference>
<evidence type="ECO:0000259" key="2">
    <source>
        <dbReference type="Pfam" id="PF08327"/>
    </source>
</evidence>
<dbReference type="EMBL" id="QWEH01000031">
    <property type="protein sequence ID" value="RHW29279.1"/>
    <property type="molecule type" value="Genomic_DNA"/>
</dbReference>
<dbReference type="RefSeq" id="WP_118890468.1">
    <property type="nucleotide sequence ID" value="NZ_PHUT01000029.1"/>
</dbReference>
<dbReference type="AlphaFoldDB" id="A0A417Y9B0"/>
<organism evidence="3 4">
    <name type="scientific">Oceanobacillus profundus</name>
    <dbReference type="NCBI Taxonomy" id="372463"/>
    <lineage>
        <taxon>Bacteria</taxon>
        <taxon>Bacillati</taxon>
        <taxon>Bacillota</taxon>
        <taxon>Bacilli</taxon>
        <taxon>Bacillales</taxon>
        <taxon>Bacillaceae</taxon>
        <taxon>Oceanobacillus</taxon>
    </lineage>
</organism>